<dbReference type="AlphaFoldDB" id="G3BAA8"/>
<dbReference type="InterPro" id="IPR027267">
    <property type="entry name" value="AH/BAR_dom_sf"/>
</dbReference>
<dbReference type="SUPFAM" id="SSF103657">
    <property type="entry name" value="BAR/IMD domain-like"/>
    <property type="match status" value="1"/>
</dbReference>
<dbReference type="Gene3D" id="1.20.1270.60">
    <property type="entry name" value="Arfaptin homology (AH) domain/BAR domain"/>
    <property type="match status" value="1"/>
</dbReference>
<dbReference type="OrthoDB" id="5549748at2759"/>
<evidence type="ECO:0000313" key="2">
    <source>
        <dbReference type="Proteomes" id="UP000000707"/>
    </source>
</evidence>
<organism evidence="2">
    <name type="scientific">Candida tenuis (strain ATCC 10573 / BCRC 21748 / CBS 615 / JCM 9827 / NBRC 10315 / NRRL Y-1498 / VKM Y-70)</name>
    <name type="common">Yeast</name>
    <name type="synonym">Yamadazyma tenuis</name>
    <dbReference type="NCBI Taxonomy" id="590646"/>
    <lineage>
        <taxon>Eukaryota</taxon>
        <taxon>Fungi</taxon>
        <taxon>Dikarya</taxon>
        <taxon>Ascomycota</taxon>
        <taxon>Saccharomycotina</taxon>
        <taxon>Pichiomycetes</taxon>
        <taxon>Debaryomycetaceae</taxon>
        <taxon>Yamadazyma</taxon>
    </lineage>
</organism>
<proteinExistence type="predicted"/>
<evidence type="ECO:0008006" key="3">
    <source>
        <dbReference type="Google" id="ProtNLM"/>
    </source>
</evidence>
<dbReference type="EMBL" id="GL996527">
    <property type="protein sequence ID" value="EGV61395.1"/>
    <property type="molecule type" value="Genomic_DNA"/>
</dbReference>
<sequence length="332" mass="37884">MSFNFPSLKSIQDTISSYDFEKITKSTEKTYQGLSKTIQPFTHKTQEYLHNQLHQIQQFAIANPNVEVSELPEDYLQLEASCDLLLKLYTDLIQFTTDTYGKVSYDYPPANNSLVKLRDNVFTGKFNQLKNVSSPQELENLLLGKEEKKEPVEEDSANVQVIDVPKTLYGQLSKICGKYQEELKTGDSPLNFALLQISEAYLELANGRLVMDQKIMASLNHKLVEILNEEFIKVTELRKSVYAARQEFDLIRAKSAGSEEEEEDDELIKKEDELVSATENAVIEMKQLIQPSKSVNLLKVFVEAQREWFEASAKRLSALSASLDKISFKDEE</sequence>
<gene>
    <name evidence="1" type="ORF">CANTEDRAFT_109736</name>
</gene>
<name>G3BAA8_CANTC</name>
<dbReference type="Pfam" id="PF10455">
    <property type="entry name" value="BAR_2"/>
    <property type="match status" value="1"/>
</dbReference>
<dbReference type="GeneID" id="18246136"/>
<dbReference type="EMBL" id="GL996527">
    <property type="protein sequence ID" value="EGV61396.1"/>
    <property type="molecule type" value="Genomic_DNA"/>
</dbReference>
<dbReference type="KEGG" id="cten:18246136"/>
<keyword evidence="2" id="KW-1185">Reference proteome</keyword>
<evidence type="ECO:0000313" key="1">
    <source>
        <dbReference type="EMBL" id="EGV61396.1"/>
    </source>
</evidence>
<reference evidence="1 2" key="1">
    <citation type="journal article" date="2011" name="Proc. Natl. Acad. Sci. U.S.A.">
        <title>Comparative genomics of xylose-fermenting fungi for enhanced biofuel production.</title>
        <authorList>
            <person name="Wohlbach D.J."/>
            <person name="Kuo A."/>
            <person name="Sato T.K."/>
            <person name="Potts K.M."/>
            <person name="Salamov A.A."/>
            <person name="LaButti K.M."/>
            <person name="Sun H."/>
            <person name="Clum A."/>
            <person name="Pangilinan J.L."/>
            <person name="Lindquist E.A."/>
            <person name="Lucas S."/>
            <person name="Lapidus A."/>
            <person name="Jin M."/>
            <person name="Gunawan C."/>
            <person name="Balan V."/>
            <person name="Dale B.E."/>
            <person name="Jeffries T.W."/>
            <person name="Zinkel R."/>
            <person name="Barry K.W."/>
            <person name="Grigoriev I.V."/>
            <person name="Gasch A.P."/>
        </authorList>
    </citation>
    <scope>NUCLEOTIDE SEQUENCE [LARGE SCALE GENOMIC DNA]</scope>
    <source>
        <strain evidence="1">ATCC 10573</strain>
        <strain evidence="2">ATCC 10573 / BCRC 21748 / CBS 615 / JCM 9827 / NBRC 10315 / NRRL Y-1498 / VKM Y-70</strain>
    </source>
</reference>
<dbReference type="eggNOG" id="ENOG502QQ2V">
    <property type="taxonomic scope" value="Eukaryota"/>
</dbReference>
<dbReference type="InterPro" id="IPR018859">
    <property type="entry name" value="BAR_dom-cont"/>
</dbReference>
<protein>
    <recommendedName>
        <fullName evidence="3">BAR domain-containing protein</fullName>
    </recommendedName>
</protein>
<dbReference type="Proteomes" id="UP000000707">
    <property type="component" value="Unassembled WGS sequence"/>
</dbReference>
<dbReference type="HOGENOM" id="CLU_750214_0_0_1"/>
<dbReference type="RefSeq" id="XP_006687565.1">
    <property type="nucleotide sequence ID" value="XM_006687502.1"/>
</dbReference>
<accession>G3BAA8</accession>